<evidence type="ECO:0000256" key="3">
    <source>
        <dbReference type="ARBA" id="ARBA00022676"/>
    </source>
</evidence>
<dbReference type="InterPro" id="IPR050297">
    <property type="entry name" value="LipidA_mod_glycosyltrf_83"/>
</dbReference>
<evidence type="ECO:0000259" key="8">
    <source>
        <dbReference type="Pfam" id="PF02366"/>
    </source>
</evidence>
<keyword evidence="2" id="KW-1003">Cell membrane</keyword>
<dbReference type="Proteomes" id="UP000186736">
    <property type="component" value="Unassembled WGS sequence"/>
</dbReference>
<evidence type="ECO:0000256" key="4">
    <source>
        <dbReference type="ARBA" id="ARBA00022679"/>
    </source>
</evidence>
<feature type="domain" description="ArnT-like N-terminal" evidence="8">
    <location>
        <begin position="32"/>
        <end position="237"/>
    </location>
</feature>
<name>A0A0D1MXP3_PSEPU</name>
<protein>
    <recommendedName>
        <fullName evidence="8">ArnT-like N-terminal domain-containing protein</fullName>
    </recommendedName>
</protein>
<keyword evidence="5" id="KW-0812">Transmembrane</keyword>
<dbReference type="Pfam" id="PF02366">
    <property type="entry name" value="PMT"/>
    <property type="match status" value="1"/>
</dbReference>
<keyword evidence="6" id="KW-1133">Transmembrane helix</keyword>
<dbReference type="GO" id="GO:0006493">
    <property type="term" value="P:protein O-linked glycosylation"/>
    <property type="evidence" value="ECO:0007669"/>
    <property type="project" value="InterPro"/>
</dbReference>
<evidence type="ECO:0000256" key="5">
    <source>
        <dbReference type="ARBA" id="ARBA00022692"/>
    </source>
</evidence>
<evidence type="ECO:0000256" key="2">
    <source>
        <dbReference type="ARBA" id="ARBA00022475"/>
    </source>
</evidence>
<dbReference type="GO" id="GO:0000030">
    <property type="term" value="F:mannosyltransferase activity"/>
    <property type="evidence" value="ECO:0007669"/>
    <property type="project" value="InterPro"/>
</dbReference>
<dbReference type="OrthoDB" id="9775035at2"/>
<dbReference type="InterPro" id="IPR003342">
    <property type="entry name" value="ArnT-like_N"/>
</dbReference>
<dbReference type="GO" id="GO:0010041">
    <property type="term" value="P:response to iron(III) ion"/>
    <property type="evidence" value="ECO:0007669"/>
    <property type="project" value="TreeGrafter"/>
</dbReference>
<evidence type="ECO:0000313" key="10">
    <source>
        <dbReference type="Proteomes" id="UP000186736"/>
    </source>
</evidence>
<dbReference type="AlphaFoldDB" id="A0A0D1MXP3"/>
<evidence type="ECO:0000256" key="6">
    <source>
        <dbReference type="ARBA" id="ARBA00022989"/>
    </source>
</evidence>
<dbReference type="GO" id="GO:0005886">
    <property type="term" value="C:plasma membrane"/>
    <property type="evidence" value="ECO:0007669"/>
    <property type="project" value="UniProtKB-SubCell"/>
</dbReference>
<sequence>MLSLKREQTLWRILGAILVLRLSGLGVYPLMDTSEARYAEMARKMVELNDWITPMFDYGVPFWGKPPLSFWTQAASMTIFGVNEFAARFPAWLLHLASCFIIIKLGTQHFSRNAGIWAAIIFSSTTLGLVSSGVVLTDPVLSFSILLASYGFWRWMQCADKAYAYLMFAGLGLGLLAKGPLTLVLVGAPAFLWIVIYKEWKRVLRLPWAGGLGLMLGISVPWYVLAEMKTPGFMEYFFVGEHWSRYVVSNWAGDLYGSAHAKPYGTIWLQLGLALLPWVFFLPLLIRRRASLQRFEAYLWLWALATPVFFTFAGNILWTYLLPALPAWALLLSGRVSDTGPKTTWAAAMSALILPMIGAGIIYAGAMETRPQNQRDVIQAWLNAQSTQPGPLIYPGRRSYSSEFYSTGKSEHIKDPAKWPSSGLFYLSRRLRDSNAELPTGLECTKITEANASQLLLCRWNADEKNAQSLAIESSTKTYQKNEG</sequence>
<proteinExistence type="predicted"/>
<comment type="caution">
    <text evidence="9">The sequence shown here is derived from an EMBL/GenBank/DDBJ whole genome shotgun (WGS) entry which is preliminary data.</text>
</comment>
<accession>A0A1Q9QY47</accession>
<dbReference type="PANTHER" id="PTHR33908:SF3">
    <property type="entry name" value="UNDECAPRENYL PHOSPHATE-ALPHA-4-AMINO-4-DEOXY-L-ARABINOSE ARABINOSYL TRANSFERASE"/>
    <property type="match status" value="1"/>
</dbReference>
<comment type="subcellular location">
    <subcellularLocation>
        <location evidence="1">Cell membrane</location>
        <topology evidence="1">Multi-pass membrane protein</topology>
    </subcellularLocation>
</comment>
<keyword evidence="3" id="KW-0328">Glycosyltransferase</keyword>
<dbReference type="PANTHER" id="PTHR33908">
    <property type="entry name" value="MANNOSYLTRANSFERASE YKCB-RELATED"/>
    <property type="match status" value="1"/>
</dbReference>
<gene>
    <name evidence="9" type="ORF">PSEMO_50540</name>
</gene>
<keyword evidence="4" id="KW-0808">Transferase</keyword>
<dbReference type="RefSeq" id="WP_009394985.1">
    <property type="nucleotide sequence ID" value="NZ_MKZO01000057.1"/>
</dbReference>
<dbReference type="EMBL" id="MKZO01000057">
    <property type="protein sequence ID" value="OLS60073.1"/>
    <property type="molecule type" value="Genomic_DNA"/>
</dbReference>
<keyword evidence="7" id="KW-0472">Membrane</keyword>
<reference evidence="9 10" key="1">
    <citation type="submission" date="2016-10" db="EMBL/GenBank/DDBJ databases">
        <title>Genome Sequence of Pseudomonas putida GM4FR.</title>
        <authorList>
            <person name="Poehlein A."/>
            <person name="Wemheuer F."/>
            <person name="Hollensteiner J."/>
            <person name="Wemheuer B."/>
        </authorList>
    </citation>
    <scope>NUCLEOTIDE SEQUENCE [LARGE SCALE GENOMIC DNA]</scope>
    <source>
        <strain evidence="9 10">GM4FR</strain>
    </source>
</reference>
<evidence type="ECO:0000313" key="9">
    <source>
        <dbReference type="EMBL" id="OLS60073.1"/>
    </source>
</evidence>
<evidence type="ECO:0000256" key="7">
    <source>
        <dbReference type="ARBA" id="ARBA00023136"/>
    </source>
</evidence>
<dbReference type="GO" id="GO:0016763">
    <property type="term" value="F:pentosyltransferase activity"/>
    <property type="evidence" value="ECO:0007669"/>
    <property type="project" value="TreeGrafter"/>
</dbReference>
<accession>A0A0D1MXP3</accession>
<organism evidence="9 10">
    <name type="scientific">Pseudomonas putida</name>
    <name type="common">Arthrobacter siderocapsulatus</name>
    <dbReference type="NCBI Taxonomy" id="303"/>
    <lineage>
        <taxon>Bacteria</taxon>
        <taxon>Pseudomonadati</taxon>
        <taxon>Pseudomonadota</taxon>
        <taxon>Gammaproteobacteria</taxon>
        <taxon>Pseudomonadales</taxon>
        <taxon>Pseudomonadaceae</taxon>
        <taxon>Pseudomonas</taxon>
    </lineage>
</organism>
<dbReference type="GO" id="GO:0009103">
    <property type="term" value="P:lipopolysaccharide biosynthetic process"/>
    <property type="evidence" value="ECO:0007669"/>
    <property type="project" value="UniProtKB-ARBA"/>
</dbReference>
<evidence type="ECO:0000256" key="1">
    <source>
        <dbReference type="ARBA" id="ARBA00004651"/>
    </source>
</evidence>